<feature type="region of interest" description="Disordered" evidence="1">
    <location>
        <begin position="67"/>
        <end position="110"/>
    </location>
</feature>
<feature type="compositionally biased region" description="Basic residues" evidence="1">
    <location>
        <begin position="80"/>
        <end position="91"/>
    </location>
</feature>
<accession>A0A8S9S5C7</accession>
<sequence length="110" mass="12481">MKLKRLKGRIQILTEALRTKAEMYETPHDALNHIPSGASVRFSRQRNLQKGASAAETCRKTGCIRRRNLQKDGLYPSPHHEKKPQNLHKKASNTTAGGTRPTPRCRDVRI</sequence>
<reference evidence="2" key="1">
    <citation type="submission" date="2019-12" db="EMBL/GenBank/DDBJ databases">
        <title>Genome sequencing and annotation of Brassica cretica.</title>
        <authorList>
            <person name="Studholme D.J."/>
            <person name="Sarris P."/>
        </authorList>
    </citation>
    <scope>NUCLEOTIDE SEQUENCE</scope>
    <source>
        <strain evidence="2">PFS-109/04</strain>
        <tissue evidence="2">Leaf</tissue>
    </source>
</reference>
<dbReference type="AlphaFoldDB" id="A0A8S9S5C7"/>
<dbReference type="EMBL" id="QGKX02000088">
    <property type="protein sequence ID" value="KAF3588745.1"/>
    <property type="molecule type" value="Genomic_DNA"/>
</dbReference>
<evidence type="ECO:0000313" key="3">
    <source>
        <dbReference type="Proteomes" id="UP000712600"/>
    </source>
</evidence>
<gene>
    <name evidence="2" type="ORF">F2Q69_00026480</name>
</gene>
<proteinExistence type="predicted"/>
<evidence type="ECO:0000256" key="1">
    <source>
        <dbReference type="SAM" id="MobiDB-lite"/>
    </source>
</evidence>
<dbReference type="Proteomes" id="UP000712600">
    <property type="component" value="Unassembled WGS sequence"/>
</dbReference>
<evidence type="ECO:0000313" key="2">
    <source>
        <dbReference type="EMBL" id="KAF3588745.1"/>
    </source>
</evidence>
<protein>
    <submittedName>
        <fullName evidence="2">Uncharacterized protein</fullName>
    </submittedName>
</protein>
<organism evidence="2 3">
    <name type="scientific">Brassica cretica</name>
    <name type="common">Mustard</name>
    <dbReference type="NCBI Taxonomy" id="69181"/>
    <lineage>
        <taxon>Eukaryota</taxon>
        <taxon>Viridiplantae</taxon>
        <taxon>Streptophyta</taxon>
        <taxon>Embryophyta</taxon>
        <taxon>Tracheophyta</taxon>
        <taxon>Spermatophyta</taxon>
        <taxon>Magnoliopsida</taxon>
        <taxon>eudicotyledons</taxon>
        <taxon>Gunneridae</taxon>
        <taxon>Pentapetalae</taxon>
        <taxon>rosids</taxon>
        <taxon>malvids</taxon>
        <taxon>Brassicales</taxon>
        <taxon>Brassicaceae</taxon>
        <taxon>Brassiceae</taxon>
        <taxon>Brassica</taxon>
    </lineage>
</organism>
<name>A0A8S9S5C7_BRACR</name>
<comment type="caution">
    <text evidence="2">The sequence shown here is derived from an EMBL/GenBank/DDBJ whole genome shotgun (WGS) entry which is preliminary data.</text>
</comment>